<dbReference type="Proteomes" id="UP000015453">
    <property type="component" value="Unassembled WGS sequence"/>
</dbReference>
<evidence type="ECO:0000256" key="6">
    <source>
        <dbReference type="ARBA" id="ARBA00023015"/>
    </source>
</evidence>
<keyword evidence="6" id="KW-0805">Transcription regulation</keyword>
<evidence type="ECO:0000259" key="10">
    <source>
        <dbReference type="PROSITE" id="PS50157"/>
    </source>
</evidence>
<dbReference type="EMBL" id="AUSU01003922">
    <property type="protein sequence ID" value="EPS65995.1"/>
    <property type="molecule type" value="Genomic_DNA"/>
</dbReference>
<dbReference type="FunFam" id="3.30.160.60:FF:000100">
    <property type="entry name" value="Zinc finger 45-like"/>
    <property type="match status" value="1"/>
</dbReference>
<dbReference type="Gene3D" id="3.30.160.60">
    <property type="entry name" value="Classic Zinc Finger"/>
    <property type="match status" value="5"/>
</dbReference>
<dbReference type="PROSITE" id="PS00028">
    <property type="entry name" value="ZINC_FINGER_C2H2_1"/>
    <property type="match status" value="7"/>
</dbReference>
<keyword evidence="2" id="KW-0479">Metal-binding</keyword>
<feature type="domain" description="C2H2-type" evidence="10">
    <location>
        <begin position="320"/>
        <end position="350"/>
    </location>
</feature>
<dbReference type="PROSITE" id="PS50157">
    <property type="entry name" value="ZINC_FINGER_C2H2_2"/>
    <property type="match status" value="6"/>
</dbReference>
<comment type="caution">
    <text evidence="11">The sequence shown here is derived from an EMBL/GenBank/DDBJ whole genome shotgun (WGS) entry which is preliminary data.</text>
</comment>
<evidence type="ECO:0000256" key="4">
    <source>
        <dbReference type="ARBA" id="ARBA00022771"/>
    </source>
</evidence>
<dbReference type="OrthoDB" id="427030at2759"/>
<evidence type="ECO:0000256" key="3">
    <source>
        <dbReference type="ARBA" id="ARBA00022737"/>
    </source>
</evidence>
<sequence length="350" mass="40731">MGNEGEGRREAIFKDIRRYYCDYCGISRSKKALITAHVLAQHPEEVKKQQDCSEGEDCFEKSNTCESCGMSFRKPAHLKQHMLSHSLMNSKMREAPFLELDQYQAGDCLGSSIKFSLTTLDKRFERPFICPLKDCNSSFRRNDHLKRHVLQHEGKTFECPTEGCKSRFTTQGNMTRHLKEFHGEGLPRDETRKTTEHKCGEEGCGKVFKYSSRLRKHENSHVKLHCVEAMCTEPDCMKYFSNEKCLQAHIQSSHRYITCEKCGSRQLKQNIKRHMRSHESSDPSSPRRIECSFPECSLTFSTKSNLNQHIKAVHLETRRFKCSVPDCDMRFAFKHVRDKHEKSELHTYTS</sequence>
<dbReference type="PANTHER" id="PTHR46179">
    <property type="entry name" value="ZINC FINGER PROTEIN"/>
    <property type="match status" value="1"/>
</dbReference>
<keyword evidence="8" id="KW-0539">Nucleus</keyword>
<evidence type="ECO:0000256" key="5">
    <source>
        <dbReference type="ARBA" id="ARBA00022833"/>
    </source>
</evidence>
<evidence type="ECO:0000313" key="11">
    <source>
        <dbReference type="EMBL" id="EPS65995.1"/>
    </source>
</evidence>
<dbReference type="PANTHER" id="PTHR46179:SF13">
    <property type="entry name" value="C2H2-TYPE DOMAIN-CONTAINING PROTEIN"/>
    <property type="match status" value="1"/>
</dbReference>
<dbReference type="GO" id="GO:0008270">
    <property type="term" value="F:zinc ion binding"/>
    <property type="evidence" value="ECO:0007669"/>
    <property type="project" value="UniProtKB-KW"/>
</dbReference>
<dbReference type="GO" id="GO:0003700">
    <property type="term" value="F:DNA-binding transcription factor activity"/>
    <property type="evidence" value="ECO:0007669"/>
    <property type="project" value="TreeGrafter"/>
</dbReference>
<evidence type="ECO:0000313" key="12">
    <source>
        <dbReference type="Proteomes" id="UP000015453"/>
    </source>
</evidence>
<dbReference type="SMART" id="SM00355">
    <property type="entry name" value="ZnF_C2H2"/>
    <property type="match status" value="9"/>
</dbReference>
<feature type="domain" description="C2H2-type" evidence="10">
    <location>
        <begin position="63"/>
        <end position="90"/>
    </location>
</feature>
<dbReference type="InterPro" id="IPR036236">
    <property type="entry name" value="Znf_C2H2_sf"/>
</dbReference>
<evidence type="ECO:0000256" key="1">
    <source>
        <dbReference type="ARBA" id="ARBA00004123"/>
    </source>
</evidence>
<accession>S8CGP3</accession>
<dbReference type="InterPro" id="IPR051061">
    <property type="entry name" value="Zinc_finger_trans_reg"/>
</dbReference>
<protein>
    <recommendedName>
        <fullName evidence="10">C2H2-type domain-containing protein</fullName>
    </recommendedName>
</protein>
<feature type="domain" description="C2H2-type" evidence="10">
    <location>
        <begin position="289"/>
        <end position="319"/>
    </location>
</feature>
<keyword evidence="3" id="KW-0677">Repeat</keyword>
<dbReference type="SUPFAM" id="SSF57667">
    <property type="entry name" value="beta-beta-alpha zinc fingers"/>
    <property type="match status" value="5"/>
</dbReference>
<dbReference type="Pfam" id="PF00096">
    <property type="entry name" value="zf-C2H2"/>
    <property type="match status" value="5"/>
</dbReference>
<comment type="subcellular location">
    <subcellularLocation>
        <location evidence="1">Nucleus</location>
    </subcellularLocation>
</comment>
<gene>
    <name evidence="11" type="ORF">M569_08782</name>
</gene>
<keyword evidence="7" id="KW-0804">Transcription</keyword>
<name>S8CGP3_9LAMI</name>
<dbReference type="GO" id="GO:0005730">
    <property type="term" value="C:nucleolus"/>
    <property type="evidence" value="ECO:0007669"/>
    <property type="project" value="TreeGrafter"/>
</dbReference>
<evidence type="ECO:0000256" key="2">
    <source>
        <dbReference type="ARBA" id="ARBA00022723"/>
    </source>
</evidence>
<proteinExistence type="predicted"/>
<keyword evidence="4 9" id="KW-0863">Zinc-finger</keyword>
<evidence type="ECO:0000256" key="8">
    <source>
        <dbReference type="ARBA" id="ARBA00023242"/>
    </source>
</evidence>
<dbReference type="AlphaFoldDB" id="S8CGP3"/>
<organism evidence="11 12">
    <name type="scientific">Genlisea aurea</name>
    <dbReference type="NCBI Taxonomy" id="192259"/>
    <lineage>
        <taxon>Eukaryota</taxon>
        <taxon>Viridiplantae</taxon>
        <taxon>Streptophyta</taxon>
        <taxon>Embryophyta</taxon>
        <taxon>Tracheophyta</taxon>
        <taxon>Spermatophyta</taxon>
        <taxon>Magnoliopsida</taxon>
        <taxon>eudicotyledons</taxon>
        <taxon>Gunneridae</taxon>
        <taxon>Pentapetalae</taxon>
        <taxon>asterids</taxon>
        <taxon>lamiids</taxon>
        <taxon>Lamiales</taxon>
        <taxon>Lentibulariaceae</taxon>
        <taxon>Genlisea</taxon>
    </lineage>
</organism>
<evidence type="ECO:0000256" key="9">
    <source>
        <dbReference type="PROSITE-ProRule" id="PRU00042"/>
    </source>
</evidence>
<feature type="domain" description="C2H2-type" evidence="10">
    <location>
        <begin position="128"/>
        <end position="157"/>
    </location>
</feature>
<keyword evidence="5" id="KW-0862">Zinc</keyword>
<dbReference type="InterPro" id="IPR013087">
    <property type="entry name" value="Znf_C2H2_type"/>
</dbReference>
<dbReference type="GO" id="GO:0006357">
    <property type="term" value="P:regulation of transcription by RNA polymerase II"/>
    <property type="evidence" value="ECO:0007669"/>
    <property type="project" value="TreeGrafter"/>
</dbReference>
<reference evidence="11 12" key="1">
    <citation type="journal article" date="2013" name="BMC Genomics">
        <title>The miniature genome of a carnivorous plant Genlisea aurea contains a low number of genes and short non-coding sequences.</title>
        <authorList>
            <person name="Leushkin E.V."/>
            <person name="Sutormin R.A."/>
            <person name="Nabieva E.R."/>
            <person name="Penin A.A."/>
            <person name="Kondrashov A.S."/>
            <person name="Logacheva M.D."/>
        </authorList>
    </citation>
    <scope>NUCLEOTIDE SEQUENCE [LARGE SCALE GENOMIC DNA]</scope>
</reference>
<keyword evidence="12" id="KW-1185">Reference proteome</keyword>
<feature type="domain" description="C2H2-type" evidence="10">
    <location>
        <begin position="157"/>
        <end position="187"/>
    </location>
</feature>
<feature type="domain" description="C2H2-type" evidence="10">
    <location>
        <begin position="197"/>
        <end position="221"/>
    </location>
</feature>
<evidence type="ECO:0000256" key="7">
    <source>
        <dbReference type="ARBA" id="ARBA00023163"/>
    </source>
</evidence>
<feature type="non-terminal residue" evidence="11">
    <location>
        <position position="350"/>
    </location>
</feature>
<dbReference type="GO" id="GO:0080084">
    <property type="term" value="F:5S rDNA binding"/>
    <property type="evidence" value="ECO:0007669"/>
    <property type="project" value="TreeGrafter"/>
</dbReference>